<feature type="region of interest" description="Disordered" evidence="1">
    <location>
        <begin position="1"/>
        <end position="30"/>
    </location>
</feature>
<gene>
    <name evidence="2" type="ORF">TT172_LOCUS3732</name>
</gene>
<proteinExistence type="predicted"/>
<evidence type="ECO:0000313" key="3">
    <source>
        <dbReference type="Proteomes" id="UP000289323"/>
    </source>
</evidence>
<evidence type="ECO:0000256" key="1">
    <source>
        <dbReference type="SAM" id="MobiDB-lite"/>
    </source>
</evidence>
<sequence length="370" mass="41464">MDPSFHEARGKFRKRKPTAPQFKPTKFQKQLARNPFAKALATPVRRCPITNTVLPRFLLQRFRLVSHPETGRPWFTPADLSPKGPATGQAPVPDVSPERATAPGPAKELPQETLRGLEQKQDGASSGSEPEIPAQLPQQDLQAGASTAEQAPVARRPTKTGPSAYVLSRQTLFRELQHRKSVYFGAFQKLFRMSDHGRSHLTAALNSANWRSDMDAVLLELMRRRISEGLLHFARLVLEQDRKYIVKCERWDDAKALKHRGCLLFLGPPKGTAASPDSESSSPEYVPPRLSTMDVGPARYGSIIAVHNLCVLLGEEHVARLRQESKLFRDGWLFMLGRQATVNLQMLLWKLQGYMAWDEPQETASSDEST</sequence>
<accession>A0A3S4F0T9</accession>
<feature type="compositionally biased region" description="Basic and acidic residues" evidence="1">
    <location>
        <begin position="1"/>
        <end position="10"/>
    </location>
</feature>
<feature type="compositionally biased region" description="Polar residues" evidence="1">
    <location>
        <begin position="136"/>
        <end position="149"/>
    </location>
</feature>
<dbReference type="Proteomes" id="UP000289323">
    <property type="component" value="Unassembled WGS sequence"/>
</dbReference>
<evidence type="ECO:0000313" key="2">
    <source>
        <dbReference type="EMBL" id="SPQ21313.1"/>
    </source>
</evidence>
<organism evidence="2 3">
    <name type="scientific">Thermothielavioides terrestris</name>
    <dbReference type="NCBI Taxonomy" id="2587410"/>
    <lineage>
        <taxon>Eukaryota</taxon>
        <taxon>Fungi</taxon>
        <taxon>Dikarya</taxon>
        <taxon>Ascomycota</taxon>
        <taxon>Pezizomycotina</taxon>
        <taxon>Sordariomycetes</taxon>
        <taxon>Sordariomycetidae</taxon>
        <taxon>Sordariales</taxon>
        <taxon>Chaetomiaceae</taxon>
        <taxon>Thermothielavioides</taxon>
    </lineage>
</organism>
<reference evidence="2 3" key="1">
    <citation type="submission" date="2018-04" db="EMBL/GenBank/DDBJ databases">
        <authorList>
            <person name="Huttner S."/>
            <person name="Dainat J."/>
        </authorList>
    </citation>
    <scope>NUCLEOTIDE SEQUENCE [LARGE SCALE GENOMIC DNA]</scope>
</reference>
<dbReference type="AlphaFoldDB" id="A0A3S4F0T9"/>
<name>A0A3S4F0T9_9PEZI</name>
<feature type="region of interest" description="Disordered" evidence="1">
    <location>
        <begin position="69"/>
        <end position="161"/>
    </location>
</feature>
<protein>
    <submittedName>
        <fullName evidence="2">2e9c0f8b-eea8-47dd-99f7-8fa8443612bb</fullName>
    </submittedName>
</protein>
<dbReference type="EMBL" id="OUUZ01000008">
    <property type="protein sequence ID" value="SPQ21313.1"/>
    <property type="molecule type" value="Genomic_DNA"/>
</dbReference>